<evidence type="ECO:0000313" key="5">
    <source>
        <dbReference type="EMBL" id="PJA46517.1"/>
    </source>
</evidence>
<evidence type="ECO:0000256" key="3">
    <source>
        <dbReference type="ARBA" id="ARBA00023235"/>
    </source>
</evidence>
<dbReference type="PROSITE" id="PS00765">
    <property type="entry name" value="P_GLUCOSE_ISOMERASE_1"/>
    <property type="match status" value="1"/>
</dbReference>
<keyword evidence="3 4" id="KW-0413">Isomerase</keyword>
<reference evidence="6" key="1">
    <citation type="submission" date="2017-09" db="EMBL/GenBank/DDBJ databases">
        <title>Depth-based differentiation of microbial function through sediment-hosted aquifers and enrichment of novel symbionts in the deep terrestrial subsurface.</title>
        <authorList>
            <person name="Probst A.J."/>
            <person name="Ladd B."/>
            <person name="Jarett J.K."/>
            <person name="Geller-Mcgrath D.E."/>
            <person name="Sieber C.M.K."/>
            <person name="Emerson J.B."/>
            <person name="Anantharaman K."/>
            <person name="Thomas B.C."/>
            <person name="Malmstrom R."/>
            <person name="Stieglmeier M."/>
            <person name="Klingl A."/>
            <person name="Woyke T."/>
            <person name="Ryan C.M."/>
            <person name="Banfield J.F."/>
        </authorList>
    </citation>
    <scope>NUCLEOTIDE SEQUENCE [LARGE SCALE GENOMIC DNA]</scope>
</reference>
<dbReference type="SUPFAM" id="SSF53697">
    <property type="entry name" value="SIS domain"/>
    <property type="match status" value="1"/>
</dbReference>
<dbReference type="AlphaFoldDB" id="A0A2M7XF60"/>
<dbReference type="InterPro" id="IPR046348">
    <property type="entry name" value="SIS_dom_sf"/>
</dbReference>
<dbReference type="PANTHER" id="PTHR11469">
    <property type="entry name" value="GLUCOSE-6-PHOSPHATE ISOMERASE"/>
    <property type="match status" value="1"/>
</dbReference>
<keyword evidence="1 4" id="KW-0312">Gluconeogenesis</keyword>
<dbReference type="GO" id="GO:0005829">
    <property type="term" value="C:cytosol"/>
    <property type="evidence" value="ECO:0007669"/>
    <property type="project" value="TreeGrafter"/>
</dbReference>
<dbReference type="PANTHER" id="PTHR11469:SF1">
    <property type="entry name" value="GLUCOSE-6-PHOSPHATE ISOMERASE"/>
    <property type="match status" value="1"/>
</dbReference>
<evidence type="ECO:0000256" key="2">
    <source>
        <dbReference type="ARBA" id="ARBA00023152"/>
    </source>
</evidence>
<comment type="caution">
    <text evidence="5">The sequence shown here is derived from an EMBL/GenBank/DDBJ whole genome shotgun (WGS) entry which is preliminary data.</text>
</comment>
<sequence>MILYHKNMNQSTKIQLKSESVLLDKNEIARTADLLSDYIQYLNSVAESQKYEAPESSINLPTDNKMLEVIEQVLLKFKNAQLKYVVVVGIGGSNLGTMAVYDAVLKDQNQQTNPLPQILFADTVSAKSLQNLINILLTCSKANEFAINVISKSGGTTETIANFEIIYSALREKFIDIDRRIIVTTEIDSKLWLESTAKKWSTVSLPNIVGGRYSVFSTVGLIPLALAGLNIQELLGGALQMRNACLQSDNQFNPALLSAVVTFLHYKNGVKINNSFFFNPELESLGKWCRQLMGESLGKQFDSVGTEVRAGITPIVSIGSTDLHSMAQLYFGGPKDKLTTIIYHSETESKLTVPNERMLPSLIVGINGKSPAKLMDAIVGGVAEAYKMNGLPYVTLQLPTISAETLGELLQFKMLETMFLAHLMNLNAFDQPNVEDYKSGTKKLLEST</sequence>
<comment type="pathway">
    <text evidence="4">Carbohydrate degradation; glycolysis; D-glyceraldehyde 3-phosphate and glycerone phosphate from D-glucose: step 2/4.</text>
</comment>
<dbReference type="GO" id="GO:0004347">
    <property type="term" value="F:glucose-6-phosphate isomerase activity"/>
    <property type="evidence" value="ECO:0007669"/>
    <property type="project" value="UniProtKB-EC"/>
</dbReference>
<evidence type="ECO:0000256" key="1">
    <source>
        <dbReference type="ARBA" id="ARBA00022432"/>
    </source>
</evidence>
<dbReference type="PRINTS" id="PR00662">
    <property type="entry name" value="G6PISOMERASE"/>
</dbReference>
<evidence type="ECO:0000313" key="6">
    <source>
        <dbReference type="Proteomes" id="UP000231263"/>
    </source>
</evidence>
<organism evidence="5 6">
    <name type="scientific">Candidatus Uhrbacteria bacterium CG_4_9_14_3_um_filter_41_35</name>
    <dbReference type="NCBI Taxonomy" id="1975034"/>
    <lineage>
        <taxon>Bacteria</taxon>
        <taxon>Candidatus Uhriibacteriota</taxon>
    </lineage>
</organism>
<dbReference type="InterPro" id="IPR018189">
    <property type="entry name" value="Phosphoglucose_isomerase_CS"/>
</dbReference>
<dbReference type="UniPathway" id="UPA00109">
    <property type="reaction ID" value="UER00181"/>
</dbReference>
<keyword evidence="2 4" id="KW-0324">Glycolysis</keyword>
<proteinExistence type="inferred from homology"/>
<gene>
    <name evidence="5" type="ORF">CO173_02005</name>
</gene>
<accession>A0A2M7XF60</accession>
<comment type="similarity">
    <text evidence="4">Belongs to the GPI family.</text>
</comment>
<name>A0A2M7XF60_9BACT</name>
<dbReference type="GO" id="GO:0051156">
    <property type="term" value="P:glucose 6-phosphate metabolic process"/>
    <property type="evidence" value="ECO:0007669"/>
    <property type="project" value="TreeGrafter"/>
</dbReference>
<dbReference type="EMBL" id="PFWT01000009">
    <property type="protein sequence ID" value="PJA46517.1"/>
    <property type="molecule type" value="Genomic_DNA"/>
</dbReference>
<protein>
    <recommendedName>
        <fullName evidence="4">Glucose-6-phosphate isomerase</fullName>
        <ecNumber evidence="4">5.3.1.9</ecNumber>
    </recommendedName>
</protein>
<dbReference type="Pfam" id="PF00342">
    <property type="entry name" value="PGI"/>
    <property type="match status" value="1"/>
</dbReference>
<dbReference type="GO" id="GO:0048029">
    <property type="term" value="F:monosaccharide binding"/>
    <property type="evidence" value="ECO:0007669"/>
    <property type="project" value="TreeGrafter"/>
</dbReference>
<dbReference type="InterPro" id="IPR001672">
    <property type="entry name" value="G6P_Isomerase"/>
</dbReference>
<dbReference type="Gene3D" id="3.40.50.10490">
    <property type="entry name" value="Glucose-6-phosphate isomerase like protein, domain 1"/>
    <property type="match status" value="2"/>
</dbReference>
<dbReference type="GO" id="GO:0006096">
    <property type="term" value="P:glycolytic process"/>
    <property type="evidence" value="ECO:0007669"/>
    <property type="project" value="UniProtKB-UniPathway"/>
</dbReference>
<dbReference type="PROSITE" id="PS51463">
    <property type="entry name" value="P_GLUCOSE_ISOMERASE_3"/>
    <property type="match status" value="1"/>
</dbReference>
<comment type="catalytic activity">
    <reaction evidence="4">
        <text>alpha-D-glucose 6-phosphate = beta-D-fructose 6-phosphate</text>
        <dbReference type="Rhea" id="RHEA:11816"/>
        <dbReference type="ChEBI" id="CHEBI:57634"/>
        <dbReference type="ChEBI" id="CHEBI:58225"/>
        <dbReference type="EC" id="5.3.1.9"/>
    </reaction>
</comment>
<dbReference type="GO" id="GO:0006094">
    <property type="term" value="P:gluconeogenesis"/>
    <property type="evidence" value="ECO:0007669"/>
    <property type="project" value="UniProtKB-KW"/>
</dbReference>
<dbReference type="EC" id="5.3.1.9" evidence="4"/>
<evidence type="ECO:0000256" key="4">
    <source>
        <dbReference type="RuleBase" id="RU000612"/>
    </source>
</evidence>
<dbReference type="GO" id="GO:0097367">
    <property type="term" value="F:carbohydrate derivative binding"/>
    <property type="evidence" value="ECO:0007669"/>
    <property type="project" value="InterPro"/>
</dbReference>
<dbReference type="Proteomes" id="UP000231263">
    <property type="component" value="Unassembled WGS sequence"/>
</dbReference>